<gene>
    <name evidence="1" type="primary">NCL1_13566</name>
    <name evidence="1" type="ORF">NPIL_696091</name>
</gene>
<dbReference type="Gene3D" id="3.30.420.10">
    <property type="entry name" value="Ribonuclease H-like superfamily/Ribonuclease H"/>
    <property type="match status" value="1"/>
</dbReference>
<evidence type="ECO:0008006" key="3">
    <source>
        <dbReference type="Google" id="ProtNLM"/>
    </source>
</evidence>
<keyword evidence="2" id="KW-1185">Reference proteome</keyword>
<dbReference type="InterPro" id="IPR036397">
    <property type="entry name" value="RNaseH_sf"/>
</dbReference>
<sequence length="95" mass="11342">MNAAKYIEILVHFMKRLHGVRPQYAQEGSWFFVHKNVRSHTANIFKQLVTKKGMVQIEHLPYKPDFNPPVFFQFPPFKLALKEKRFDNILDIQQN</sequence>
<name>A0A8X6PT96_NEPPI</name>
<dbReference type="EMBL" id="BMAW01024511">
    <property type="protein sequence ID" value="GFT88145.1"/>
    <property type="molecule type" value="Genomic_DNA"/>
</dbReference>
<organism evidence="1 2">
    <name type="scientific">Nephila pilipes</name>
    <name type="common">Giant wood spider</name>
    <name type="synonym">Nephila maculata</name>
    <dbReference type="NCBI Taxonomy" id="299642"/>
    <lineage>
        <taxon>Eukaryota</taxon>
        <taxon>Metazoa</taxon>
        <taxon>Ecdysozoa</taxon>
        <taxon>Arthropoda</taxon>
        <taxon>Chelicerata</taxon>
        <taxon>Arachnida</taxon>
        <taxon>Araneae</taxon>
        <taxon>Araneomorphae</taxon>
        <taxon>Entelegynae</taxon>
        <taxon>Araneoidea</taxon>
        <taxon>Nephilidae</taxon>
        <taxon>Nephila</taxon>
    </lineage>
</organism>
<dbReference type="GO" id="GO:0003676">
    <property type="term" value="F:nucleic acid binding"/>
    <property type="evidence" value="ECO:0007669"/>
    <property type="project" value="InterPro"/>
</dbReference>
<proteinExistence type="predicted"/>
<evidence type="ECO:0000313" key="2">
    <source>
        <dbReference type="Proteomes" id="UP000887013"/>
    </source>
</evidence>
<dbReference type="AlphaFoldDB" id="A0A8X6PT96"/>
<reference evidence="1" key="1">
    <citation type="submission" date="2020-08" db="EMBL/GenBank/DDBJ databases">
        <title>Multicomponent nature underlies the extraordinary mechanical properties of spider dragline silk.</title>
        <authorList>
            <person name="Kono N."/>
            <person name="Nakamura H."/>
            <person name="Mori M."/>
            <person name="Yoshida Y."/>
            <person name="Ohtoshi R."/>
            <person name="Malay A.D."/>
            <person name="Moran D.A.P."/>
            <person name="Tomita M."/>
            <person name="Numata K."/>
            <person name="Arakawa K."/>
        </authorList>
    </citation>
    <scope>NUCLEOTIDE SEQUENCE</scope>
</reference>
<comment type="caution">
    <text evidence="1">The sequence shown here is derived from an EMBL/GenBank/DDBJ whole genome shotgun (WGS) entry which is preliminary data.</text>
</comment>
<dbReference type="OrthoDB" id="6434393at2759"/>
<dbReference type="Proteomes" id="UP000887013">
    <property type="component" value="Unassembled WGS sequence"/>
</dbReference>
<evidence type="ECO:0000313" key="1">
    <source>
        <dbReference type="EMBL" id="GFT88145.1"/>
    </source>
</evidence>
<accession>A0A8X6PT96</accession>
<protein>
    <recommendedName>
        <fullName evidence="3">Mariner Mos1 transposase</fullName>
    </recommendedName>
</protein>